<dbReference type="EMBL" id="VBQZ03000417">
    <property type="protein sequence ID" value="MXQ99344.1"/>
    <property type="molecule type" value="Genomic_DNA"/>
</dbReference>
<evidence type="ECO:0000313" key="2">
    <source>
        <dbReference type="Proteomes" id="UP000322234"/>
    </source>
</evidence>
<dbReference type="AlphaFoldDB" id="A0A6B0SH58"/>
<protein>
    <submittedName>
        <fullName evidence="1">Uncharacterized protein</fullName>
    </submittedName>
</protein>
<keyword evidence="2" id="KW-1185">Reference proteome</keyword>
<sequence>MAGLFTVNSYWLPGLYFSTVPHSGVAESIFSSDSASFFDSASYFGTLFGCDSFSYVHSYSLPSLYFSRVSHSGVAELTFSFDSASFFDSVLYFGILFGFLRAQEQKKQFGFLVFFTFFD</sequence>
<dbReference type="Proteomes" id="UP000322234">
    <property type="component" value="Unassembled WGS sequence"/>
</dbReference>
<name>A0A6B0SH58_9CETA</name>
<organism evidence="1 2">
    <name type="scientific">Bos mutus</name>
    <name type="common">wild yak</name>
    <dbReference type="NCBI Taxonomy" id="72004"/>
    <lineage>
        <taxon>Eukaryota</taxon>
        <taxon>Metazoa</taxon>
        <taxon>Chordata</taxon>
        <taxon>Craniata</taxon>
        <taxon>Vertebrata</taxon>
        <taxon>Euteleostomi</taxon>
        <taxon>Mammalia</taxon>
        <taxon>Eutheria</taxon>
        <taxon>Laurasiatheria</taxon>
        <taxon>Artiodactyla</taxon>
        <taxon>Ruminantia</taxon>
        <taxon>Pecora</taxon>
        <taxon>Bovidae</taxon>
        <taxon>Bovinae</taxon>
        <taxon>Bos</taxon>
    </lineage>
</organism>
<proteinExistence type="predicted"/>
<reference evidence="1" key="1">
    <citation type="submission" date="2019-10" db="EMBL/GenBank/DDBJ databases">
        <title>The sequence and de novo assembly of the wild yak genome.</title>
        <authorList>
            <person name="Liu Y."/>
        </authorList>
    </citation>
    <scope>NUCLEOTIDE SEQUENCE [LARGE SCALE GENOMIC DNA]</scope>
    <source>
        <strain evidence="1">WY2019</strain>
    </source>
</reference>
<evidence type="ECO:0000313" key="1">
    <source>
        <dbReference type="EMBL" id="MXQ99344.1"/>
    </source>
</evidence>
<gene>
    <name evidence="1" type="ORF">E5288_WYG021772</name>
</gene>
<accession>A0A6B0SH58</accession>
<comment type="caution">
    <text evidence="1">The sequence shown here is derived from an EMBL/GenBank/DDBJ whole genome shotgun (WGS) entry which is preliminary data.</text>
</comment>